<name>A0A6G8AXH7_9ENTE</name>
<evidence type="ECO:0000313" key="3">
    <source>
        <dbReference type="Proteomes" id="UP000501747"/>
    </source>
</evidence>
<evidence type="ECO:0000256" key="1">
    <source>
        <dbReference type="SAM" id="Phobius"/>
    </source>
</evidence>
<keyword evidence="1" id="KW-1133">Transmembrane helix</keyword>
<keyword evidence="3" id="KW-1185">Reference proteome</keyword>
<feature type="transmembrane region" description="Helical" evidence="1">
    <location>
        <begin position="43"/>
        <end position="61"/>
    </location>
</feature>
<keyword evidence="1" id="KW-0472">Membrane</keyword>
<protein>
    <submittedName>
        <fullName evidence="2">Uncharacterized protein</fullName>
    </submittedName>
</protein>
<dbReference type="EMBL" id="CP049887">
    <property type="protein sequence ID" value="QIL49680.1"/>
    <property type="molecule type" value="Genomic_DNA"/>
</dbReference>
<organism evidence="2 3">
    <name type="scientific">Vagococcus hydrophili</name>
    <dbReference type="NCBI Taxonomy" id="2714947"/>
    <lineage>
        <taxon>Bacteria</taxon>
        <taxon>Bacillati</taxon>
        <taxon>Bacillota</taxon>
        <taxon>Bacilli</taxon>
        <taxon>Lactobacillales</taxon>
        <taxon>Enterococcaceae</taxon>
        <taxon>Vagococcus</taxon>
    </lineage>
</organism>
<dbReference type="KEGG" id="vhy:G7082_14800"/>
<dbReference type="AlphaFoldDB" id="A0A6G8AXH7"/>
<sequence>MEEFQQIVTLYQKQKKHEKNTLILSISLIVVASIFVMLDIVRINPLIVFMIGMGLVIFYALKKNVISKNYDHVCHFVKREKSTLHKDKEFLFFMDYQLSQSYKDNEKQLKIDLKARGKKITKRVSDIEELYVTLAQN</sequence>
<proteinExistence type="predicted"/>
<dbReference type="RefSeq" id="WP_166035965.1">
    <property type="nucleotide sequence ID" value="NZ_CP049887.1"/>
</dbReference>
<dbReference type="Proteomes" id="UP000501747">
    <property type="component" value="Chromosome"/>
</dbReference>
<reference evidence="2 3" key="1">
    <citation type="submission" date="2020-03" db="EMBL/GenBank/DDBJ databases">
        <title>Vagococcus sp. nov., isolated from beetles.</title>
        <authorList>
            <person name="Hyun D.-W."/>
            <person name="Bae J.-W."/>
        </authorList>
    </citation>
    <scope>NUCLEOTIDE SEQUENCE [LARGE SCALE GENOMIC DNA]</scope>
    <source>
        <strain evidence="2 3">HDW17B</strain>
    </source>
</reference>
<evidence type="ECO:0000313" key="2">
    <source>
        <dbReference type="EMBL" id="QIL49680.1"/>
    </source>
</evidence>
<accession>A0A6G8AXH7</accession>
<gene>
    <name evidence="2" type="ORF">G7082_14800</name>
</gene>
<feature type="transmembrane region" description="Helical" evidence="1">
    <location>
        <begin position="21"/>
        <end position="37"/>
    </location>
</feature>
<keyword evidence="1" id="KW-0812">Transmembrane</keyword>